<dbReference type="Gene3D" id="3.20.20.450">
    <property type="entry name" value="EAL domain"/>
    <property type="match status" value="1"/>
</dbReference>
<dbReference type="PROSITE" id="PS50883">
    <property type="entry name" value="EAL"/>
    <property type="match status" value="1"/>
</dbReference>
<protein>
    <recommendedName>
        <fullName evidence="1">EAL domain-containing protein</fullName>
    </recommendedName>
</protein>
<gene>
    <name evidence="2" type="ORF">METHB2_430017</name>
</gene>
<dbReference type="EMBL" id="CADCXN010000073">
    <property type="protein sequence ID" value="CAA9891538.1"/>
    <property type="molecule type" value="Genomic_DNA"/>
</dbReference>
<organism evidence="2 3">
    <name type="scientific">Candidatus Methylobacter favarea</name>
    <dbReference type="NCBI Taxonomy" id="2707345"/>
    <lineage>
        <taxon>Bacteria</taxon>
        <taxon>Pseudomonadati</taxon>
        <taxon>Pseudomonadota</taxon>
        <taxon>Gammaproteobacteria</taxon>
        <taxon>Methylococcales</taxon>
        <taxon>Methylococcaceae</taxon>
        <taxon>Methylobacter</taxon>
    </lineage>
</organism>
<dbReference type="SUPFAM" id="SSF141868">
    <property type="entry name" value="EAL domain-like"/>
    <property type="match status" value="1"/>
</dbReference>
<keyword evidence="3" id="KW-1185">Reference proteome</keyword>
<comment type="caution">
    <text evidence="2">The sequence shown here is derived from an EMBL/GenBank/DDBJ whole genome shotgun (WGS) entry which is preliminary data.</text>
</comment>
<dbReference type="PANTHER" id="PTHR33121:SF70">
    <property type="entry name" value="SIGNALING PROTEIN YKOW"/>
    <property type="match status" value="1"/>
</dbReference>
<feature type="domain" description="EAL" evidence="1">
    <location>
        <begin position="1"/>
        <end position="76"/>
    </location>
</feature>
<sequence>MQDDESTDSVLQGLAELGVKLAINDYGTGYSSLNYLRQLLIDTLKIDQSFVKRISSNANRATLVSVMITVAKCLKL</sequence>
<dbReference type="AlphaFoldDB" id="A0A8S0WJU6"/>
<dbReference type="GO" id="GO:0071111">
    <property type="term" value="F:cyclic-guanylate-specific phosphodiesterase activity"/>
    <property type="evidence" value="ECO:0007669"/>
    <property type="project" value="InterPro"/>
</dbReference>
<dbReference type="InterPro" id="IPR001633">
    <property type="entry name" value="EAL_dom"/>
</dbReference>
<reference evidence="2 3" key="1">
    <citation type="submission" date="2020-02" db="EMBL/GenBank/DDBJ databases">
        <authorList>
            <person name="Hogendoorn C."/>
        </authorList>
    </citation>
    <scope>NUCLEOTIDE SEQUENCE [LARGE SCALE GENOMIC DNA]</scope>
    <source>
        <strain evidence="2">METHB21</strain>
    </source>
</reference>
<name>A0A8S0WJU6_9GAMM</name>
<accession>A0A8S0WJU6</accession>
<dbReference type="PANTHER" id="PTHR33121">
    <property type="entry name" value="CYCLIC DI-GMP PHOSPHODIESTERASE PDEF"/>
    <property type="match status" value="1"/>
</dbReference>
<proteinExistence type="predicted"/>
<dbReference type="Proteomes" id="UP000494216">
    <property type="component" value="Unassembled WGS sequence"/>
</dbReference>
<evidence type="ECO:0000313" key="3">
    <source>
        <dbReference type="Proteomes" id="UP000494216"/>
    </source>
</evidence>
<evidence type="ECO:0000313" key="2">
    <source>
        <dbReference type="EMBL" id="CAA9891538.1"/>
    </source>
</evidence>
<dbReference type="CDD" id="cd01948">
    <property type="entry name" value="EAL"/>
    <property type="match status" value="1"/>
</dbReference>
<dbReference type="Pfam" id="PF00563">
    <property type="entry name" value="EAL"/>
    <property type="match status" value="1"/>
</dbReference>
<evidence type="ECO:0000259" key="1">
    <source>
        <dbReference type="PROSITE" id="PS50883"/>
    </source>
</evidence>
<dbReference type="InterPro" id="IPR035919">
    <property type="entry name" value="EAL_sf"/>
</dbReference>
<dbReference type="InterPro" id="IPR050706">
    <property type="entry name" value="Cyclic-di-GMP_PDE-like"/>
</dbReference>